<name>A0A0J7IWS1_9FLAO</name>
<accession>A0A0J7IWS1</accession>
<reference evidence="2 3" key="1">
    <citation type="journal article" date="2004" name="Int. J. Syst. Evol. Microbiol.">
        <title>Kaistella koreensis gen. nov., sp. nov., a novel member of the Chryseobacterium-Bergeyella-Riemerella branch.</title>
        <authorList>
            <person name="Kim M.K."/>
            <person name="Im W.T."/>
            <person name="Shin Y.K."/>
            <person name="Lim J.H."/>
            <person name="Kim S.H."/>
            <person name="Lee B.C."/>
            <person name="Park M.Y."/>
            <person name="Lee K.Y."/>
            <person name="Lee S.T."/>
        </authorList>
    </citation>
    <scope>NUCLEOTIDE SEQUENCE [LARGE SCALE GENOMIC DNA]</scope>
    <source>
        <strain evidence="2 3">CCUG 49689</strain>
    </source>
</reference>
<protein>
    <submittedName>
        <fullName evidence="2">Uncharacterized protein</fullName>
    </submittedName>
</protein>
<proteinExistence type="predicted"/>
<keyword evidence="1" id="KW-0812">Transmembrane</keyword>
<evidence type="ECO:0000313" key="2">
    <source>
        <dbReference type="EMBL" id="KMQ70249.1"/>
    </source>
</evidence>
<dbReference type="Proteomes" id="UP000035900">
    <property type="component" value="Unassembled WGS sequence"/>
</dbReference>
<dbReference type="EMBL" id="LFNG01000024">
    <property type="protein sequence ID" value="KMQ70249.1"/>
    <property type="molecule type" value="Genomic_DNA"/>
</dbReference>
<evidence type="ECO:0000256" key="1">
    <source>
        <dbReference type="SAM" id="Phobius"/>
    </source>
</evidence>
<sequence>MKIFDLNLKKYALLATPPFLRGTIFMSFINSFIDPLDVLYITFLKNRKQNLIKMNHNFQKFSMQKRLNDVFDQIERRIKIVNAVQYEGVFIYTEAETDPTKPGYYSTDLSNKMKWLFGNEKPIYLRNESELSSDYDFIVEIPDAGINQMQMKAEIDFYVLPSKSYLIIIK</sequence>
<keyword evidence="1" id="KW-1133">Transmembrane helix</keyword>
<dbReference type="PATRIC" id="fig|1304281.5.peg.2898"/>
<feature type="transmembrane region" description="Helical" evidence="1">
    <location>
        <begin position="20"/>
        <end position="44"/>
    </location>
</feature>
<comment type="caution">
    <text evidence="2">The sequence shown here is derived from an EMBL/GenBank/DDBJ whole genome shotgun (WGS) entry which is preliminary data.</text>
</comment>
<keyword evidence="1" id="KW-0472">Membrane</keyword>
<organism evidence="2 3">
    <name type="scientific">Chryseobacterium koreense CCUG 49689</name>
    <dbReference type="NCBI Taxonomy" id="1304281"/>
    <lineage>
        <taxon>Bacteria</taxon>
        <taxon>Pseudomonadati</taxon>
        <taxon>Bacteroidota</taxon>
        <taxon>Flavobacteriia</taxon>
        <taxon>Flavobacteriales</taxon>
        <taxon>Weeksellaceae</taxon>
        <taxon>Chryseobacterium group</taxon>
        <taxon>Chryseobacterium</taxon>
    </lineage>
</organism>
<dbReference type="AlphaFoldDB" id="A0A0J7IWS1"/>
<evidence type="ECO:0000313" key="3">
    <source>
        <dbReference type="Proteomes" id="UP000035900"/>
    </source>
</evidence>
<dbReference type="STRING" id="1304281.ACM44_13430"/>
<keyword evidence="3" id="KW-1185">Reference proteome</keyword>
<gene>
    <name evidence="2" type="ORF">ACM44_13430</name>
</gene>